<keyword evidence="3" id="KW-1003">Cell membrane</keyword>
<organism evidence="16 17">
    <name type="scientific">Brassica carinata</name>
    <name type="common">Ethiopian mustard</name>
    <name type="synonym">Abyssinian cabbage</name>
    <dbReference type="NCBI Taxonomy" id="52824"/>
    <lineage>
        <taxon>Eukaryota</taxon>
        <taxon>Viridiplantae</taxon>
        <taxon>Streptophyta</taxon>
        <taxon>Embryophyta</taxon>
        <taxon>Tracheophyta</taxon>
        <taxon>Spermatophyta</taxon>
        <taxon>Magnoliopsida</taxon>
        <taxon>eudicotyledons</taxon>
        <taxon>Gunneridae</taxon>
        <taxon>Pentapetalae</taxon>
        <taxon>rosids</taxon>
        <taxon>malvids</taxon>
        <taxon>Brassicales</taxon>
        <taxon>Brassicaceae</taxon>
        <taxon>Brassiceae</taxon>
        <taxon>Brassica</taxon>
    </lineage>
</organism>
<dbReference type="FunFam" id="3.80.10.10:FF:000095">
    <property type="entry name" value="LRR receptor-like serine/threonine-protein kinase GSO1"/>
    <property type="match status" value="1"/>
</dbReference>
<evidence type="ECO:0000256" key="9">
    <source>
        <dbReference type="ARBA" id="ARBA00023136"/>
    </source>
</evidence>
<keyword evidence="10" id="KW-0675">Receptor</keyword>
<keyword evidence="4" id="KW-0433">Leucine-rich repeat</keyword>
<evidence type="ECO:0000259" key="15">
    <source>
        <dbReference type="Pfam" id="PF23598"/>
    </source>
</evidence>
<comment type="similarity">
    <text evidence="2">Belongs to the RLP family.</text>
</comment>
<evidence type="ECO:0000256" key="10">
    <source>
        <dbReference type="ARBA" id="ARBA00023170"/>
    </source>
</evidence>
<dbReference type="SUPFAM" id="SSF52058">
    <property type="entry name" value="L domain-like"/>
    <property type="match status" value="2"/>
</dbReference>
<evidence type="ECO:0000256" key="1">
    <source>
        <dbReference type="ARBA" id="ARBA00004251"/>
    </source>
</evidence>
<gene>
    <name evidence="16" type="ORF">Bca52824_000056</name>
</gene>
<feature type="chain" id="PRO_5036486022" description="Leucine-rich repeat-containing N-terminal plant-type domain-containing protein" evidence="13">
    <location>
        <begin position="26"/>
        <end position="858"/>
    </location>
</feature>
<dbReference type="FunFam" id="3.80.10.10:FF:000213">
    <property type="entry name" value="Tyrosine-sulfated glycopeptide receptor 1"/>
    <property type="match status" value="1"/>
</dbReference>
<evidence type="ECO:0000256" key="12">
    <source>
        <dbReference type="SAM" id="Phobius"/>
    </source>
</evidence>
<proteinExistence type="inferred from homology"/>
<feature type="transmembrane region" description="Helical" evidence="12">
    <location>
        <begin position="818"/>
        <end position="842"/>
    </location>
</feature>
<evidence type="ECO:0000256" key="5">
    <source>
        <dbReference type="ARBA" id="ARBA00022692"/>
    </source>
</evidence>
<evidence type="ECO:0000256" key="2">
    <source>
        <dbReference type="ARBA" id="ARBA00009592"/>
    </source>
</evidence>
<evidence type="ECO:0000256" key="13">
    <source>
        <dbReference type="SAM" id="SignalP"/>
    </source>
</evidence>
<protein>
    <recommendedName>
        <fullName evidence="18">Leucine-rich repeat-containing N-terminal plant-type domain-containing protein</fullName>
    </recommendedName>
</protein>
<evidence type="ECO:0000259" key="14">
    <source>
        <dbReference type="Pfam" id="PF08263"/>
    </source>
</evidence>
<dbReference type="Pfam" id="PF00560">
    <property type="entry name" value="LRR_1"/>
    <property type="match status" value="2"/>
</dbReference>
<dbReference type="PANTHER" id="PTHR48061:SF12">
    <property type="entry name" value="DISEASE RESISTANCE LIKE PROTEIN"/>
    <property type="match status" value="1"/>
</dbReference>
<dbReference type="Pfam" id="PF23598">
    <property type="entry name" value="LRR_14"/>
    <property type="match status" value="1"/>
</dbReference>
<evidence type="ECO:0000256" key="7">
    <source>
        <dbReference type="ARBA" id="ARBA00022737"/>
    </source>
</evidence>
<name>A0A8X7WF13_BRACI</name>
<dbReference type="Pfam" id="PF13855">
    <property type="entry name" value="LRR_8"/>
    <property type="match status" value="1"/>
</dbReference>
<dbReference type="InterPro" id="IPR032675">
    <property type="entry name" value="LRR_dom_sf"/>
</dbReference>
<keyword evidence="6 13" id="KW-0732">Signal</keyword>
<evidence type="ECO:0000313" key="17">
    <source>
        <dbReference type="Proteomes" id="UP000886595"/>
    </source>
</evidence>
<dbReference type="PRINTS" id="PR00019">
    <property type="entry name" value="LEURICHRPT"/>
</dbReference>
<feature type="domain" description="Disease resistance R13L4/SHOC-2-like LRR" evidence="15">
    <location>
        <begin position="106"/>
        <end position="359"/>
    </location>
</feature>
<dbReference type="Pfam" id="PF08263">
    <property type="entry name" value="LRRNT_2"/>
    <property type="match status" value="1"/>
</dbReference>
<comment type="subcellular location">
    <subcellularLocation>
        <location evidence="1">Cell membrane</location>
        <topology evidence="1">Single-pass type I membrane protein</topology>
    </subcellularLocation>
</comment>
<evidence type="ECO:0008006" key="18">
    <source>
        <dbReference type="Google" id="ProtNLM"/>
    </source>
</evidence>
<evidence type="ECO:0000256" key="8">
    <source>
        <dbReference type="ARBA" id="ARBA00022989"/>
    </source>
</evidence>
<keyword evidence="17" id="KW-1185">Reference proteome</keyword>
<dbReference type="OrthoDB" id="442066at2759"/>
<dbReference type="GO" id="GO:0005886">
    <property type="term" value="C:plasma membrane"/>
    <property type="evidence" value="ECO:0007669"/>
    <property type="project" value="UniProtKB-SubCell"/>
</dbReference>
<dbReference type="EMBL" id="JAAMPC010000001">
    <property type="protein sequence ID" value="KAG2328876.1"/>
    <property type="molecule type" value="Genomic_DNA"/>
</dbReference>
<dbReference type="SMART" id="SM00369">
    <property type="entry name" value="LRR_TYP"/>
    <property type="match status" value="6"/>
</dbReference>
<keyword evidence="5 12" id="KW-0812">Transmembrane</keyword>
<keyword evidence="9 12" id="KW-0472">Membrane</keyword>
<keyword evidence="7" id="KW-0677">Repeat</keyword>
<dbReference type="Gene3D" id="3.80.10.10">
    <property type="entry name" value="Ribonuclease Inhibitor"/>
    <property type="match status" value="2"/>
</dbReference>
<dbReference type="InterPro" id="IPR003591">
    <property type="entry name" value="Leu-rich_rpt_typical-subtyp"/>
</dbReference>
<keyword evidence="8 12" id="KW-1133">Transmembrane helix</keyword>
<dbReference type="InterPro" id="IPR055414">
    <property type="entry name" value="LRR_R13L4/SHOC2-like"/>
</dbReference>
<evidence type="ECO:0000313" key="16">
    <source>
        <dbReference type="EMBL" id="KAG2328876.1"/>
    </source>
</evidence>
<dbReference type="InterPro" id="IPR046956">
    <property type="entry name" value="RLP23-like"/>
</dbReference>
<sequence length="858" mass="94845">MHSRSERMMIIWSSCLIFSLSFVFASPLAKHLCRPDQRDALWEFKSEFHFSGMAPNEKTQTWMINNTDCCVWDGVSCDLNTGNVVGLNLWGSSLNGSLRSDSGLFKLQHLQNLNLSSNNLAGILPDSIGNLKRLRVLKLYECNFFGKIPSSIGNLSYLTHLDLEGNGFTGELPESMGKLNKLTKILLSTSKLSGNFHHALLNLSELTWFDLRSNHLEGKLPSNMSSLSKLEHFDIGSNSFSGSIPPSLFMIPSLILLNLEKNSFTGPLEIQNISSSSSSPSRLDTLNLGGNNLNGPIPGFISKLVRLSYLDLSLWNTGKATVDFSIFSRLESLVVLDLSYLNTSSLLEVNLFSKLDSLAVLDLSGNSLKISWSLHLPSPMGSLSLASCNISEFPNFLKTQTDLYYLDISANRIGGKVPDWLWRLPGLVYVDISKNSLSGFDGPKDVIQMSQIEMLDISSNSFQDPFPLLPNSTRFFAAPDNQFSGEIPTTICELVSLDTLLLSNNRFIGSIPRCFKSLLTLLHLRNNSLSGNFPEESISVGLVSLDVGRNRLSGELPRSLINCTRLEFLNVEDNMFNDTFPFWLRLLPDLQFLVLRSNNFHGPIYSLGGGSPSFPKLRIFDISKNIFTGVLPLDYFADWSAMSSGVYTTDNKPERFMGFSFSNYHKAVVLAIKGSEMELLGNGFRMYKTIDVSGNRLEGDIPRSIGLLKGLIVLNMSNNAFTGRIPQSISNLTNLQSLDLSENRLSGNIPPELGKLSFLSLMNFSNNMLEGPIPQGTQIQSQNSSSFAENPGLCGAPLQETCGGGEEVDEVKEENDQVLSWIAVAIAYVPGVLCGLTIGHILTSYKHDWFKRIIHSFA</sequence>
<dbReference type="InterPro" id="IPR013210">
    <property type="entry name" value="LRR_N_plant-typ"/>
</dbReference>
<dbReference type="AlphaFoldDB" id="A0A8X7WF13"/>
<dbReference type="Proteomes" id="UP000886595">
    <property type="component" value="Unassembled WGS sequence"/>
</dbReference>
<evidence type="ECO:0000256" key="6">
    <source>
        <dbReference type="ARBA" id="ARBA00022729"/>
    </source>
</evidence>
<evidence type="ECO:0000256" key="3">
    <source>
        <dbReference type="ARBA" id="ARBA00022475"/>
    </source>
</evidence>
<accession>A0A8X7WF13</accession>
<feature type="signal peptide" evidence="13">
    <location>
        <begin position="1"/>
        <end position="25"/>
    </location>
</feature>
<feature type="domain" description="Leucine-rich repeat-containing N-terminal plant-type" evidence="14">
    <location>
        <begin position="35"/>
        <end position="78"/>
    </location>
</feature>
<evidence type="ECO:0000256" key="11">
    <source>
        <dbReference type="ARBA" id="ARBA00023180"/>
    </source>
</evidence>
<dbReference type="InterPro" id="IPR001611">
    <property type="entry name" value="Leu-rich_rpt"/>
</dbReference>
<keyword evidence="11" id="KW-0325">Glycoprotein</keyword>
<dbReference type="PANTHER" id="PTHR48061">
    <property type="entry name" value="LEUCINE-RICH REPEAT RECEPTOR PROTEIN KINASE EMS1-LIKE-RELATED"/>
    <property type="match status" value="1"/>
</dbReference>
<reference evidence="16 17" key="1">
    <citation type="submission" date="2020-02" db="EMBL/GenBank/DDBJ databases">
        <authorList>
            <person name="Ma Q."/>
            <person name="Huang Y."/>
            <person name="Song X."/>
            <person name="Pei D."/>
        </authorList>
    </citation>
    <scope>NUCLEOTIDE SEQUENCE [LARGE SCALE GENOMIC DNA]</scope>
    <source>
        <strain evidence="16">Sxm20200214</strain>
        <tissue evidence="16">Leaf</tissue>
    </source>
</reference>
<comment type="caution">
    <text evidence="16">The sequence shown here is derived from an EMBL/GenBank/DDBJ whole genome shotgun (WGS) entry which is preliminary data.</text>
</comment>
<evidence type="ECO:0000256" key="4">
    <source>
        <dbReference type="ARBA" id="ARBA00022614"/>
    </source>
</evidence>
<dbReference type="PROSITE" id="PS51450">
    <property type="entry name" value="LRR"/>
    <property type="match status" value="1"/>
</dbReference>